<dbReference type="RefSeq" id="WP_288185230.1">
    <property type="nucleotide sequence ID" value="NZ_LT608335.1"/>
</dbReference>
<evidence type="ECO:0000313" key="1">
    <source>
        <dbReference type="EMBL" id="SCM82578.1"/>
    </source>
</evidence>
<gene>
    <name evidence="1" type="ORF">KL86SPO_50349</name>
</gene>
<organism evidence="1">
    <name type="scientific">uncultured Sporomusa sp</name>
    <dbReference type="NCBI Taxonomy" id="307249"/>
    <lineage>
        <taxon>Bacteria</taxon>
        <taxon>Bacillati</taxon>
        <taxon>Bacillota</taxon>
        <taxon>Negativicutes</taxon>
        <taxon>Selenomonadales</taxon>
        <taxon>Sporomusaceae</taxon>
        <taxon>Sporomusa</taxon>
        <taxon>environmental samples</taxon>
    </lineage>
</organism>
<proteinExistence type="predicted"/>
<name>A0A212LYH0_9FIRM</name>
<protein>
    <submittedName>
        <fullName evidence="1">Uncharacterized protein</fullName>
    </submittedName>
</protein>
<dbReference type="AlphaFoldDB" id="A0A212LYH0"/>
<dbReference type="EMBL" id="FMJE01000005">
    <property type="protein sequence ID" value="SCM82578.1"/>
    <property type="molecule type" value="Genomic_DNA"/>
</dbReference>
<reference evidence="1" key="1">
    <citation type="submission" date="2016-08" db="EMBL/GenBank/DDBJ databases">
        <authorList>
            <person name="Seilhamer J.J."/>
        </authorList>
    </citation>
    <scope>NUCLEOTIDE SEQUENCE</scope>
    <source>
        <strain evidence="1">86</strain>
    </source>
</reference>
<accession>A0A212LYH0</accession>
<sequence length="218" mass="24676">MFTFAIIFDGGFALVATCIEVKAIINEESGVEIQGLSSREAAYAYACKKHVEREFWKNPNAQPVLPRLEDMTNLPVFHSRDFIPQVISQRVFAAMNPTSAGILTSVEAVGEFLGFDPLQTEIREVESIMEAQYFLNYFYLKFILPMAAYITEPIPYCNNIPIDTMIQMPYPEWIRGNCQIIPQIPFEKHPLVKPLREVVSLIPRSCTDVITPILQGGL</sequence>